<reference evidence="1 2" key="1">
    <citation type="submission" date="2021-11" db="EMBL/GenBank/DDBJ databases">
        <title>Genomic of Niabella pedocola.</title>
        <authorList>
            <person name="Wu T."/>
        </authorList>
    </citation>
    <scope>NUCLEOTIDE SEQUENCE [LARGE SCALE GENOMIC DNA]</scope>
    <source>
        <strain evidence="1 2">JCM 31011</strain>
    </source>
</reference>
<dbReference type="RefSeq" id="WP_231002957.1">
    <property type="nucleotide sequence ID" value="NZ_JAJNEC010000004.1"/>
</dbReference>
<sequence length="74" mass="8208">MSNHSEGKTAKSIEQQTARIPSDVYLWTAVAAMVTSLTLKICKQDHRALFIGQWVAPLLLFGVYNKIVKTEGSD</sequence>
<dbReference type="EMBL" id="JAJNEC010000004">
    <property type="protein sequence ID" value="MCD2422053.1"/>
    <property type="molecule type" value="Genomic_DNA"/>
</dbReference>
<evidence type="ECO:0000313" key="1">
    <source>
        <dbReference type="EMBL" id="MCD2422053.1"/>
    </source>
</evidence>
<protein>
    <submittedName>
        <fullName evidence="1">Uncharacterized protein</fullName>
    </submittedName>
</protein>
<name>A0ABS8PLS1_9BACT</name>
<dbReference type="Proteomes" id="UP001199816">
    <property type="component" value="Unassembled WGS sequence"/>
</dbReference>
<keyword evidence="2" id="KW-1185">Reference proteome</keyword>
<gene>
    <name evidence="1" type="ORF">LQ567_04720</name>
</gene>
<comment type="caution">
    <text evidence="1">The sequence shown here is derived from an EMBL/GenBank/DDBJ whole genome shotgun (WGS) entry which is preliminary data.</text>
</comment>
<proteinExistence type="predicted"/>
<evidence type="ECO:0000313" key="2">
    <source>
        <dbReference type="Proteomes" id="UP001199816"/>
    </source>
</evidence>
<accession>A0ABS8PLS1</accession>
<organism evidence="1 2">
    <name type="scientific">Niabella pedocola</name>
    <dbReference type="NCBI Taxonomy" id="1752077"/>
    <lineage>
        <taxon>Bacteria</taxon>
        <taxon>Pseudomonadati</taxon>
        <taxon>Bacteroidota</taxon>
        <taxon>Chitinophagia</taxon>
        <taxon>Chitinophagales</taxon>
        <taxon>Chitinophagaceae</taxon>
        <taxon>Niabella</taxon>
    </lineage>
</organism>